<evidence type="ECO:0000313" key="2">
    <source>
        <dbReference type="Proteomes" id="UP000284706"/>
    </source>
</evidence>
<dbReference type="OrthoDB" id="3214502at2759"/>
<evidence type="ECO:0000313" key="1">
    <source>
        <dbReference type="EMBL" id="PPQ85803.1"/>
    </source>
</evidence>
<reference evidence="1 2" key="1">
    <citation type="journal article" date="2018" name="Evol. Lett.">
        <title>Horizontal gene cluster transfer increased hallucinogenic mushroom diversity.</title>
        <authorList>
            <person name="Reynolds H.T."/>
            <person name="Vijayakumar V."/>
            <person name="Gluck-Thaler E."/>
            <person name="Korotkin H.B."/>
            <person name="Matheny P.B."/>
            <person name="Slot J.C."/>
        </authorList>
    </citation>
    <scope>NUCLEOTIDE SEQUENCE [LARGE SCALE GENOMIC DNA]</scope>
    <source>
        <strain evidence="1 2">SRW20</strain>
    </source>
</reference>
<dbReference type="AlphaFoldDB" id="A0A409X4T7"/>
<accession>A0A409X4T7</accession>
<dbReference type="STRING" id="231916.A0A409X4T7"/>
<comment type="caution">
    <text evidence="1">The sequence shown here is derived from an EMBL/GenBank/DDBJ whole genome shotgun (WGS) entry which is preliminary data.</text>
</comment>
<gene>
    <name evidence="1" type="ORF">CVT26_004590</name>
</gene>
<proteinExistence type="predicted"/>
<dbReference type="Proteomes" id="UP000284706">
    <property type="component" value="Unassembled WGS sequence"/>
</dbReference>
<dbReference type="InParanoid" id="A0A409X4T7"/>
<organism evidence="1 2">
    <name type="scientific">Gymnopilus dilepis</name>
    <dbReference type="NCBI Taxonomy" id="231916"/>
    <lineage>
        <taxon>Eukaryota</taxon>
        <taxon>Fungi</taxon>
        <taxon>Dikarya</taxon>
        <taxon>Basidiomycota</taxon>
        <taxon>Agaricomycotina</taxon>
        <taxon>Agaricomycetes</taxon>
        <taxon>Agaricomycetidae</taxon>
        <taxon>Agaricales</taxon>
        <taxon>Agaricineae</taxon>
        <taxon>Hymenogastraceae</taxon>
        <taxon>Gymnopilus</taxon>
    </lineage>
</organism>
<evidence type="ECO:0008006" key="3">
    <source>
        <dbReference type="Google" id="ProtNLM"/>
    </source>
</evidence>
<dbReference type="EMBL" id="NHYE01004216">
    <property type="protein sequence ID" value="PPQ85803.1"/>
    <property type="molecule type" value="Genomic_DNA"/>
</dbReference>
<keyword evidence="2" id="KW-1185">Reference proteome</keyword>
<name>A0A409X4T7_9AGAR</name>
<protein>
    <recommendedName>
        <fullName evidence="3">CxC2-like cysteine cluster KDZ transposase-associated domain-containing protein</fullName>
    </recommendedName>
</protein>
<sequence>MFAELWFERLELRSIIIHSSKLLRCGINVIGEIKWKSLEKSTLYVRQSITDITIDHGSSLQWRHLQMLKWGGRGHDPSGVAGTSSGELAVRCPSCPMPGISLENGWENAPVAMRYLYTMFICMDANFRLKNQLVSNYSQDPGLGIGWAYMYKTDHLPSATDTSELPKDTTIWLPSRIPEPHRARVCVPNLPLIEEKLRAAQCSDSLESLRRILRIKSRMIQFKNKNICGQRDGTRSRAVIDRVHERNSGCQTFSYNGDLCTK</sequence>